<keyword evidence="1" id="KW-0472">Membrane</keyword>
<dbReference type="EMBL" id="KN834788">
    <property type="protein sequence ID" value="KIK57924.1"/>
    <property type="molecule type" value="Genomic_DNA"/>
</dbReference>
<feature type="domain" description="DUF6534" evidence="2">
    <location>
        <begin position="193"/>
        <end position="272"/>
    </location>
</feature>
<dbReference type="InterPro" id="IPR045339">
    <property type="entry name" value="DUF6534"/>
</dbReference>
<dbReference type="PANTHER" id="PTHR40465">
    <property type="entry name" value="CHROMOSOME 1, WHOLE GENOME SHOTGUN SEQUENCE"/>
    <property type="match status" value="1"/>
</dbReference>
<evidence type="ECO:0000313" key="3">
    <source>
        <dbReference type="EMBL" id="KIK57924.1"/>
    </source>
</evidence>
<dbReference type="PANTHER" id="PTHR40465:SF1">
    <property type="entry name" value="DUF6534 DOMAIN-CONTAINING PROTEIN"/>
    <property type="match status" value="1"/>
</dbReference>
<feature type="transmembrane region" description="Helical" evidence="1">
    <location>
        <begin position="20"/>
        <end position="42"/>
    </location>
</feature>
<feature type="transmembrane region" description="Helical" evidence="1">
    <location>
        <begin position="253"/>
        <end position="272"/>
    </location>
</feature>
<sequence>MSNSSSPNGIPPQALQLPNLNTTLGALEIGLVVSTLLLGIAWAQGFTFFSRSAKELTQEPRHVLFVVVALLVIDSLHTAISAHAVYFYTVTNTLNIAVLETNEWSLTVQVAITVRFQIFIHLENVTDYIELQSLTVAISQCFFASRVYHGPAFFLTIWYGYIRICLCHRFQTKLTSRLHELIWAQISSLSCVAACDILITVSLCYYLNINRTGFHKTETLINRLILWTVNTGLVTSVFAIVDLICIATMQENFVYVGVFFVVSKLYTNSILAK</sequence>
<reference evidence="3 4" key="1">
    <citation type="submission" date="2014-04" db="EMBL/GenBank/DDBJ databases">
        <title>Evolutionary Origins and Diversification of the Mycorrhizal Mutualists.</title>
        <authorList>
            <consortium name="DOE Joint Genome Institute"/>
            <consortium name="Mycorrhizal Genomics Consortium"/>
            <person name="Kohler A."/>
            <person name="Kuo A."/>
            <person name="Nagy L.G."/>
            <person name="Floudas D."/>
            <person name="Copeland A."/>
            <person name="Barry K.W."/>
            <person name="Cichocki N."/>
            <person name="Veneault-Fourrey C."/>
            <person name="LaButti K."/>
            <person name="Lindquist E.A."/>
            <person name="Lipzen A."/>
            <person name="Lundell T."/>
            <person name="Morin E."/>
            <person name="Murat C."/>
            <person name="Riley R."/>
            <person name="Ohm R."/>
            <person name="Sun H."/>
            <person name="Tunlid A."/>
            <person name="Henrissat B."/>
            <person name="Grigoriev I.V."/>
            <person name="Hibbett D.S."/>
            <person name="Martin F."/>
        </authorList>
    </citation>
    <scope>NUCLEOTIDE SEQUENCE [LARGE SCALE GENOMIC DNA]</scope>
    <source>
        <strain evidence="3 4">FD-317 M1</strain>
    </source>
</reference>
<accession>A0A0D0C5W9</accession>
<keyword evidence="1" id="KW-1133">Transmembrane helix</keyword>
<dbReference type="Pfam" id="PF20152">
    <property type="entry name" value="DUF6534"/>
    <property type="match status" value="1"/>
</dbReference>
<gene>
    <name evidence="3" type="ORF">GYMLUDRAFT_61014</name>
</gene>
<dbReference type="HOGENOM" id="CLU_046025_5_4_1"/>
<feature type="transmembrane region" description="Helical" evidence="1">
    <location>
        <begin position="63"/>
        <end position="88"/>
    </location>
</feature>
<keyword evidence="1" id="KW-0812">Transmembrane</keyword>
<dbReference type="Proteomes" id="UP000053593">
    <property type="component" value="Unassembled WGS sequence"/>
</dbReference>
<protein>
    <recommendedName>
        <fullName evidence="2">DUF6534 domain-containing protein</fullName>
    </recommendedName>
</protein>
<dbReference type="AlphaFoldDB" id="A0A0D0C5W9"/>
<dbReference type="OrthoDB" id="2743740at2759"/>
<organism evidence="3 4">
    <name type="scientific">Collybiopsis luxurians FD-317 M1</name>
    <dbReference type="NCBI Taxonomy" id="944289"/>
    <lineage>
        <taxon>Eukaryota</taxon>
        <taxon>Fungi</taxon>
        <taxon>Dikarya</taxon>
        <taxon>Basidiomycota</taxon>
        <taxon>Agaricomycotina</taxon>
        <taxon>Agaricomycetes</taxon>
        <taxon>Agaricomycetidae</taxon>
        <taxon>Agaricales</taxon>
        <taxon>Marasmiineae</taxon>
        <taxon>Omphalotaceae</taxon>
        <taxon>Collybiopsis</taxon>
        <taxon>Collybiopsis luxurians</taxon>
    </lineage>
</organism>
<evidence type="ECO:0000259" key="2">
    <source>
        <dbReference type="Pfam" id="PF20152"/>
    </source>
</evidence>
<keyword evidence="4" id="KW-1185">Reference proteome</keyword>
<evidence type="ECO:0000256" key="1">
    <source>
        <dbReference type="SAM" id="Phobius"/>
    </source>
</evidence>
<feature type="transmembrane region" description="Helical" evidence="1">
    <location>
        <begin position="182"/>
        <end position="208"/>
    </location>
</feature>
<evidence type="ECO:0000313" key="4">
    <source>
        <dbReference type="Proteomes" id="UP000053593"/>
    </source>
</evidence>
<proteinExistence type="predicted"/>
<feature type="transmembrane region" description="Helical" evidence="1">
    <location>
        <begin position="220"/>
        <end position="241"/>
    </location>
</feature>
<name>A0A0D0C5W9_9AGAR</name>